<name>A0A3L9Y4G2_9RHOB</name>
<dbReference type="PANTHER" id="PTHR43316">
    <property type="entry name" value="HYDROLASE, HALOACID DELAHOGENASE-RELATED"/>
    <property type="match status" value="1"/>
</dbReference>
<reference evidence="4 5" key="1">
    <citation type="submission" date="2018-10" db="EMBL/GenBank/DDBJ databases">
        <authorList>
            <person name="Jung H.S."/>
            <person name="Jeon C.O."/>
        </authorList>
    </citation>
    <scope>NUCLEOTIDE SEQUENCE [LARGE SCALE GENOMIC DNA]</scope>
    <source>
        <strain evidence="4 5">MA-7-27</strain>
    </source>
</reference>
<sequence>MPVTTCVFDAYGTLFDVNAAARNLAEEDGLEGFAAVWQQVSSHWRAKQLQYSWIRTITRDHVDFWQITQDGLDWALDVTDQADPELRERLLGLYWTLPAYPEVPETLATLKANGMKTAILSNGSPKMLEGAVDSAGIGDLLDAVLSVEEERVFKPDARVYALVGRHLDVSKDEVLFVSSNGWDAAAAASYGFRVLWVNRAGEPVDRLSGKPGQTARDLRCVPDVARADPA</sequence>
<keyword evidence="2 3" id="KW-0378">Hydrolase</keyword>
<dbReference type="CDD" id="cd02588">
    <property type="entry name" value="HAD_L2-DEX"/>
    <property type="match status" value="1"/>
</dbReference>
<dbReference type="SUPFAM" id="SSF56784">
    <property type="entry name" value="HAD-like"/>
    <property type="match status" value="1"/>
</dbReference>
<dbReference type="InterPro" id="IPR006328">
    <property type="entry name" value="2-HAD"/>
</dbReference>
<evidence type="ECO:0000313" key="4">
    <source>
        <dbReference type="EMBL" id="RMA42218.1"/>
    </source>
</evidence>
<dbReference type="Gene3D" id="3.40.50.1000">
    <property type="entry name" value="HAD superfamily/HAD-like"/>
    <property type="match status" value="1"/>
</dbReference>
<dbReference type="Proteomes" id="UP000281343">
    <property type="component" value="Unassembled WGS sequence"/>
</dbReference>
<dbReference type="InterPro" id="IPR036412">
    <property type="entry name" value="HAD-like_sf"/>
</dbReference>
<dbReference type="AlphaFoldDB" id="A0A3L9Y4G2"/>
<dbReference type="InterPro" id="IPR051540">
    <property type="entry name" value="S-2-haloacid_dehalogenase"/>
</dbReference>
<dbReference type="SFLD" id="SFLDS00003">
    <property type="entry name" value="Haloacid_Dehalogenase"/>
    <property type="match status" value="1"/>
</dbReference>
<dbReference type="SFLD" id="SFLDF00045">
    <property type="entry name" value="2-haloacid_dehalogenase"/>
    <property type="match status" value="1"/>
</dbReference>
<dbReference type="EC" id="3.8.1.2" evidence="3"/>
<dbReference type="Pfam" id="PF00702">
    <property type="entry name" value="Hydrolase"/>
    <property type="match status" value="1"/>
</dbReference>
<dbReference type="OrthoDB" id="7989657at2"/>
<dbReference type="InterPro" id="IPR023214">
    <property type="entry name" value="HAD_sf"/>
</dbReference>
<dbReference type="InterPro" id="IPR006439">
    <property type="entry name" value="HAD-SF_hydro_IA"/>
</dbReference>
<comment type="caution">
    <text evidence="4">The sequence shown here is derived from an EMBL/GenBank/DDBJ whole genome shotgun (WGS) entry which is preliminary data.</text>
</comment>
<dbReference type="SFLD" id="SFLDG01129">
    <property type="entry name" value="C1.5:_HAD__Beta-PGM__Phosphata"/>
    <property type="match status" value="1"/>
</dbReference>
<gene>
    <name evidence="4" type="ORF">D9R08_11825</name>
</gene>
<comment type="function">
    <text evidence="3">Catalyzes the hydrolytic dehalogenation of small (S)-2-haloalkanoic acids to yield the corresponding (R)-2-hydroxyalkanoic acids.</text>
</comment>
<evidence type="ECO:0000256" key="1">
    <source>
        <dbReference type="ARBA" id="ARBA00008106"/>
    </source>
</evidence>
<dbReference type="SFLD" id="SFLDG01135">
    <property type="entry name" value="C1.5.6:_HAD__Beta-PGM__Phospha"/>
    <property type="match status" value="1"/>
</dbReference>
<keyword evidence="5" id="KW-1185">Reference proteome</keyword>
<dbReference type="Gene3D" id="1.10.150.240">
    <property type="entry name" value="Putative phosphatase, domain 2"/>
    <property type="match status" value="1"/>
</dbReference>
<accession>A0A3L9Y4G2</accession>
<dbReference type="InterPro" id="IPR023198">
    <property type="entry name" value="PGP-like_dom2"/>
</dbReference>
<comment type="catalytic activity">
    <reaction evidence="3">
        <text>an (S)-2-haloacid + H2O = a (2R)-2-hydroxycarboxylate + a halide anion + H(+)</text>
        <dbReference type="Rhea" id="RHEA:11192"/>
        <dbReference type="ChEBI" id="CHEBI:15377"/>
        <dbReference type="ChEBI" id="CHEBI:15378"/>
        <dbReference type="ChEBI" id="CHEBI:16042"/>
        <dbReference type="ChEBI" id="CHEBI:58314"/>
        <dbReference type="ChEBI" id="CHEBI:137405"/>
        <dbReference type="EC" id="3.8.1.2"/>
    </reaction>
</comment>
<comment type="similarity">
    <text evidence="1 3">Belongs to the HAD-like hydrolase superfamily. S-2-haloalkanoic acid dehalogenase family.</text>
</comment>
<dbReference type="RefSeq" id="WP_121898324.1">
    <property type="nucleotide sequence ID" value="NZ_RCNT01000005.1"/>
</dbReference>
<dbReference type="PRINTS" id="PR00413">
    <property type="entry name" value="HADHALOGNASE"/>
</dbReference>
<dbReference type="GO" id="GO:0018784">
    <property type="term" value="F:(S)-2-haloacid dehalogenase activity"/>
    <property type="evidence" value="ECO:0007669"/>
    <property type="project" value="UniProtKB-UniRule"/>
</dbReference>
<dbReference type="EMBL" id="RCNT01000005">
    <property type="protein sequence ID" value="RMA42218.1"/>
    <property type="molecule type" value="Genomic_DNA"/>
</dbReference>
<protein>
    <recommendedName>
        <fullName evidence="3">(S)-2-haloacid dehalogenase</fullName>
        <ecNumber evidence="3">3.8.1.2</ecNumber>
    </recommendedName>
    <alternativeName>
        <fullName evidence="3">2-haloalkanoic acid dehalogenase</fullName>
    </alternativeName>
    <alternativeName>
        <fullName evidence="3">Halocarboxylic acid halidohydrolase</fullName>
    </alternativeName>
    <alternativeName>
        <fullName evidence="3">L-2-haloacid dehalogenase</fullName>
    </alternativeName>
</protein>
<dbReference type="NCBIfam" id="TIGR01493">
    <property type="entry name" value="HAD-SF-IA-v2"/>
    <property type="match status" value="1"/>
</dbReference>
<organism evidence="4 5">
    <name type="scientific">Rhodophyticola porphyridii</name>
    <dbReference type="NCBI Taxonomy" id="1852017"/>
    <lineage>
        <taxon>Bacteria</taxon>
        <taxon>Pseudomonadati</taxon>
        <taxon>Pseudomonadota</taxon>
        <taxon>Alphaproteobacteria</taxon>
        <taxon>Rhodobacterales</taxon>
        <taxon>Roseobacteraceae</taxon>
        <taxon>Rhodophyticola</taxon>
    </lineage>
</organism>
<dbReference type="NCBIfam" id="TIGR01428">
    <property type="entry name" value="HAD_type_II"/>
    <property type="match status" value="1"/>
</dbReference>
<evidence type="ECO:0000256" key="2">
    <source>
        <dbReference type="ARBA" id="ARBA00022801"/>
    </source>
</evidence>
<proteinExistence type="inferred from homology"/>
<evidence type="ECO:0000256" key="3">
    <source>
        <dbReference type="RuleBase" id="RU368077"/>
    </source>
</evidence>
<evidence type="ECO:0000313" key="5">
    <source>
        <dbReference type="Proteomes" id="UP000281343"/>
    </source>
</evidence>
<dbReference type="PANTHER" id="PTHR43316:SF3">
    <property type="entry name" value="HALOACID DEHALOGENASE, TYPE II (AFU_ORTHOLOGUE AFUA_2G07750)-RELATED"/>
    <property type="match status" value="1"/>
</dbReference>